<dbReference type="InterPro" id="IPR012340">
    <property type="entry name" value="NA-bd_OB-fold"/>
</dbReference>
<keyword evidence="3" id="KW-1185">Reference proteome</keyword>
<dbReference type="InterPro" id="IPR002878">
    <property type="entry name" value="ChsH2_C"/>
</dbReference>
<dbReference type="AlphaFoldDB" id="A0A916RU14"/>
<protein>
    <recommendedName>
        <fullName evidence="1">ChsH2 C-terminal OB-fold domain-containing protein</fullName>
    </recommendedName>
</protein>
<reference evidence="2" key="1">
    <citation type="journal article" date="2014" name="Int. J. Syst. Evol. Microbiol.">
        <title>Complete genome sequence of Corynebacterium casei LMG S-19264T (=DSM 44701T), isolated from a smear-ripened cheese.</title>
        <authorList>
            <consortium name="US DOE Joint Genome Institute (JGI-PGF)"/>
            <person name="Walter F."/>
            <person name="Albersmeier A."/>
            <person name="Kalinowski J."/>
            <person name="Ruckert C."/>
        </authorList>
    </citation>
    <scope>NUCLEOTIDE SEQUENCE</scope>
    <source>
        <strain evidence="2">CGMCC 1.15320</strain>
    </source>
</reference>
<evidence type="ECO:0000313" key="3">
    <source>
        <dbReference type="Proteomes" id="UP000636264"/>
    </source>
</evidence>
<feature type="domain" description="ChsH2 C-terminal OB-fold" evidence="1">
    <location>
        <begin position="50"/>
        <end position="107"/>
    </location>
</feature>
<dbReference type="EMBL" id="BMIF01000006">
    <property type="protein sequence ID" value="GGA67336.1"/>
    <property type="molecule type" value="Genomic_DNA"/>
</dbReference>
<comment type="caution">
    <text evidence="2">The sequence shown here is derived from an EMBL/GenBank/DDBJ whole genome shotgun (WGS) entry which is preliminary data.</text>
</comment>
<reference evidence="2" key="2">
    <citation type="submission" date="2020-09" db="EMBL/GenBank/DDBJ databases">
        <authorList>
            <person name="Sun Q."/>
            <person name="Zhou Y."/>
        </authorList>
    </citation>
    <scope>NUCLEOTIDE SEQUENCE</scope>
    <source>
        <strain evidence="2">CGMCC 1.15320</strain>
    </source>
</reference>
<dbReference type="PANTHER" id="PTHR34075">
    <property type="entry name" value="BLR3430 PROTEIN"/>
    <property type="match status" value="1"/>
</dbReference>
<evidence type="ECO:0000259" key="1">
    <source>
        <dbReference type="Pfam" id="PF01796"/>
    </source>
</evidence>
<organism evidence="2 3">
    <name type="scientific">Nitratireductor aestuarii</name>
    <dbReference type="NCBI Taxonomy" id="1735103"/>
    <lineage>
        <taxon>Bacteria</taxon>
        <taxon>Pseudomonadati</taxon>
        <taxon>Pseudomonadota</taxon>
        <taxon>Alphaproteobacteria</taxon>
        <taxon>Hyphomicrobiales</taxon>
        <taxon>Phyllobacteriaceae</taxon>
        <taxon>Nitratireductor</taxon>
    </lineage>
</organism>
<sequence>MTRIEISPLQRWQDYLREGVLAYQYSPDADRAVFYPRVLCPFGGKAPLEWRVSSGRGSIYSISLVHNPKADPHAVALIDLDEGFRMMAIVEGAAGTPDEIGRRVVVRIGQPTAEGAAPTATFRWENAE</sequence>
<dbReference type="SUPFAM" id="SSF50249">
    <property type="entry name" value="Nucleic acid-binding proteins"/>
    <property type="match status" value="1"/>
</dbReference>
<dbReference type="PANTHER" id="PTHR34075:SF5">
    <property type="entry name" value="BLR3430 PROTEIN"/>
    <property type="match status" value="1"/>
</dbReference>
<name>A0A916RU14_9HYPH</name>
<dbReference type="Proteomes" id="UP000636264">
    <property type="component" value="Unassembled WGS sequence"/>
</dbReference>
<evidence type="ECO:0000313" key="2">
    <source>
        <dbReference type="EMBL" id="GGA67336.1"/>
    </source>
</evidence>
<gene>
    <name evidence="2" type="ORF">GCM10011385_21550</name>
</gene>
<accession>A0A916RU14</accession>
<dbReference type="Pfam" id="PF01796">
    <property type="entry name" value="OB_ChsH2_C"/>
    <property type="match status" value="1"/>
</dbReference>
<dbReference type="RefSeq" id="WP_188721074.1">
    <property type="nucleotide sequence ID" value="NZ_BMIF01000006.1"/>
</dbReference>
<proteinExistence type="predicted"/>
<dbReference type="InterPro" id="IPR052513">
    <property type="entry name" value="Thioester_dehydratase-like"/>
</dbReference>